<name>A0A975T2M2_9ACTN</name>
<evidence type="ECO:0000313" key="3">
    <source>
        <dbReference type="Proteomes" id="UP000683575"/>
    </source>
</evidence>
<evidence type="ECO:0000313" key="2">
    <source>
        <dbReference type="EMBL" id="QWZ10519.1"/>
    </source>
</evidence>
<organism evidence="1 3">
    <name type="scientific">Nocardioides panacis</name>
    <dbReference type="NCBI Taxonomy" id="2849501"/>
    <lineage>
        <taxon>Bacteria</taxon>
        <taxon>Bacillati</taxon>
        <taxon>Actinomycetota</taxon>
        <taxon>Actinomycetes</taxon>
        <taxon>Propionibacteriales</taxon>
        <taxon>Nocardioidaceae</taxon>
        <taxon>Nocardioides</taxon>
    </lineage>
</organism>
<dbReference type="KEGG" id="nps:KRR39_04435"/>
<protein>
    <recommendedName>
        <fullName evidence="4">Tetratricopeptide repeat protein</fullName>
    </recommendedName>
</protein>
<keyword evidence="3" id="KW-1185">Reference proteome</keyword>
<dbReference type="EMBL" id="CP077062">
    <property type="protein sequence ID" value="QWZ10427.1"/>
    <property type="molecule type" value="Genomic_DNA"/>
</dbReference>
<reference evidence="1" key="1">
    <citation type="submission" date="2021-06" db="EMBL/GenBank/DDBJ databases">
        <title>Complete genome sequence of Nocardioides sp. G188.</title>
        <authorList>
            <person name="Im W.-T."/>
        </authorList>
    </citation>
    <scope>NUCLEOTIDE SEQUENCE</scope>
    <source>
        <strain evidence="1">G188</strain>
    </source>
</reference>
<dbReference type="AlphaFoldDB" id="A0A975T2M2"/>
<evidence type="ECO:0000313" key="1">
    <source>
        <dbReference type="EMBL" id="QWZ10427.1"/>
    </source>
</evidence>
<dbReference type="Proteomes" id="UP000683575">
    <property type="component" value="Chromosome"/>
</dbReference>
<proteinExistence type="predicted"/>
<dbReference type="EMBL" id="CP077062">
    <property type="protein sequence ID" value="QWZ10519.1"/>
    <property type="molecule type" value="Genomic_DNA"/>
</dbReference>
<sequence length="215" mass="23802">MTGKELDHNIAQQLRGLPEKLANRVARHLVAAGMLLEDDPETAYAHTQAARARAARIAVVREACGEAAYAAGHYTEALTELKAAKRLNGAQDYLPVMADCERALGRPDRALTLARNPAVANLEPHLKAEMTIVEAGARRDQGQLDAALRTLENAPLRNKTHANWVVRLRYAYADTLHAAGRTPEALEWFHRTIAIDNDHTTNAEQRIHELENQNN</sequence>
<gene>
    <name evidence="1" type="ORF">KRR39_04435</name>
    <name evidence="2" type="ORF">KRR39_10955</name>
</gene>
<dbReference type="KEGG" id="nps:KRR39_10955"/>
<evidence type="ECO:0008006" key="4">
    <source>
        <dbReference type="Google" id="ProtNLM"/>
    </source>
</evidence>
<accession>A0A975T2M2</accession>